<accession>A0AAW0FHA9</accession>
<dbReference type="Proteomes" id="UP001385951">
    <property type="component" value="Unassembled WGS sequence"/>
</dbReference>
<gene>
    <name evidence="11" type="ORF">QCA50_019520</name>
</gene>
<comment type="caution">
    <text evidence="11">The sequence shown here is derived from an EMBL/GenBank/DDBJ whole genome shotgun (WGS) entry which is preliminary data.</text>
</comment>
<evidence type="ECO:0000313" key="11">
    <source>
        <dbReference type="EMBL" id="KAK7677514.1"/>
    </source>
</evidence>
<evidence type="ECO:0000256" key="9">
    <source>
        <dbReference type="PIRNR" id="PIRNR016089"/>
    </source>
</evidence>
<name>A0AAW0FHA9_9APHY</name>
<dbReference type="AlphaFoldDB" id="A0AAW0FHA9"/>
<dbReference type="GO" id="GO:0005787">
    <property type="term" value="C:signal peptidase complex"/>
    <property type="evidence" value="ECO:0007669"/>
    <property type="project" value="UniProtKB-UniRule"/>
</dbReference>
<comment type="function">
    <text evidence="8">Essential component of the signal peptidase complex (SPC) which catalyzes the cleavage of N-terminal signal sequences from nascent proteins as they are translocated into the lumen of the endoplasmic reticulum. Essential for the SPC catalytic activity, possibly by stabilizing and positioning the active center of the complex close to the lumenal surface. Essential for viability.</text>
</comment>
<dbReference type="GO" id="GO:0045047">
    <property type="term" value="P:protein targeting to ER"/>
    <property type="evidence" value="ECO:0007669"/>
    <property type="project" value="TreeGrafter"/>
</dbReference>
<dbReference type="PIRSF" id="PIRSF016089">
    <property type="entry name" value="SPC22"/>
    <property type="match status" value="1"/>
</dbReference>
<dbReference type="PANTHER" id="PTHR12804">
    <property type="entry name" value="MICROSOMAL SIGNAL PEPTIDASE 23 KD SUBUNIT SPC22/23"/>
    <property type="match status" value="1"/>
</dbReference>
<evidence type="ECO:0000313" key="12">
    <source>
        <dbReference type="Proteomes" id="UP001385951"/>
    </source>
</evidence>
<evidence type="ECO:0000256" key="3">
    <source>
        <dbReference type="ARBA" id="ARBA00022692"/>
    </source>
</evidence>
<evidence type="ECO:0000256" key="7">
    <source>
        <dbReference type="ARBA" id="ARBA00023136"/>
    </source>
</evidence>
<evidence type="ECO:0000256" key="1">
    <source>
        <dbReference type="ARBA" id="ARBA00004648"/>
    </source>
</evidence>
<feature type="transmembrane region" description="Helical" evidence="10">
    <location>
        <begin position="12"/>
        <end position="33"/>
    </location>
</feature>
<evidence type="ECO:0000256" key="8">
    <source>
        <dbReference type="ARBA" id="ARBA00045670"/>
    </source>
</evidence>
<dbReference type="InterPro" id="IPR007653">
    <property type="entry name" value="SPC3"/>
</dbReference>
<dbReference type="GO" id="GO:0006465">
    <property type="term" value="P:signal peptide processing"/>
    <property type="evidence" value="ECO:0007669"/>
    <property type="project" value="UniProtKB-UniRule"/>
</dbReference>
<keyword evidence="6 10" id="KW-1133">Transmembrane helix</keyword>
<evidence type="ECO:0000256" key="4">
    <source>
        <dbReference type="ARBA" id="ARBA00022824"/>
    </source>
</evidence>
<comment type="subcellular location">
    <subcellularLocation>
        <location evidence="1">Endoplasmic reticulum membrane</location>
        <topology evidence="1">Single-pass type II membrane protein</topology>
    </subcellularLocation>
</comment>
<keyword evidence="3 10" id="KW-0812">Transmembrane</keyword>
<organism evidence="11 12">
    <name type="scientific">Cerrena zonata</name>
    <dbReference type="NCBI Taxonomy" id="2478898"/>
    <lineage>
        <taxon>Eukaryota</taxon>
        <taxon>Fungi</taxon>
        <taxon>Dikarya</taxon>
        <taxon>Basidiomycota</taxon>
        <taxon>Agaricomycotina</taxon>
        <taxon>Agaricomycetes</taxon>
        <taxon>Polyporales</taxon>
        <taxon>Cerrenaceae</taxon>
        <taxon>Cerrena</taxon>
    </lineage>
</organism>
<dbReference type="Pfam" id="PF04573">
    <property type="entry name" value="SPC22"/>
    <property type="match status" value="1"/>
</dbReference>
<dbReference type="PANTHER" id="PTHR12804:SF0">
    <property type="entry name" value="SIGNAL PEPTIDASE COMPLEX SUBUNIT 3"/>
    <property type="match status" value="1"/>
</dbReference>
<keyword evidence="7 9" id="KW-0472">Membrane</keyword>
<reference evidence="11 12" key="1">
    <citation type="submission" date="2022-09" db="EMBL/GenBank/DDBJ databases">
        <authorList>
            <person name="Palmer J.M."/>
        </authorList>
    </citation>
    <scope>NUCLEOTIDE SEQUENCE [LARGE SCALE GENOMIC DNA]</scope>
    <source>
        <strain evidence="11 12">DSM 7382</strain>
    </source>
</reference>
<comment type="similarity">
    <text evidence="2 9">Belongs to the SPCS3 family.</text>
</comment>
<dbReference type="EMBL" id="JASBNA010000087">
    <property type="protein sequence ID" value="KAK7677514.1"/>
    <property type="molecule type" value="Genomic_DNA"/>
</dbReference>
<keyword evidence="5" id="KW-0735">Signal-anchor</keyword>
<keyword evidence="4 9" id="KW-0256">Endoplasmic reticulum</keyword>
<proteinExistence type="inferred from homology"/>
<keyword evidence="12" id="KW-1185">Reference proteome</keyword>
<evidence type="ECO:0000256" key="5">
    <source>
        <dbReference type="ARBA" id="ARBA00022968"/>
    </source>
</evidence>
<sequence>MHSIYARINNISALLSTSLMCLLGAIAVSSYFFTADPKGLLDVSSIQVFPGNARRYVNKNQDFAFVNFNVSADLTPLFNWNTKQLFLYLSAEYTNPQGIRNDVVIWDKIVRRKEDANIDIAGRNKYVFREPSSSFKNIPPAHYTLKYNVMPYVGVLTYGEAARTKEPVAFPESRDLS</sequence>
<evidence type="ECO:0000256" key="2">
    <source>
        <dbReference type="ARBA" id="ARBA00009289"/>
    </source>
</evidence>
<protein>
    <recommendedName>
        <fullName evidence="9">Signal peptidase subunit 3</fullName>
    </recommendedName>
</protein>
<evidence type="ECO:0000256" key="6">
    <source>
        <dbReference type="ARBA" id="ARBA00022989"/>
    </source>
</evidence>
<evidence type="ECO:0000256" key="10">
    <source>
        <dbReference type="SAM" id="Phobius"/>
    </source>
</evidence>